<feature type="compositionally biased region" description="Basic and acidic residues" evidence="1">
    <location>
        <begin position="11"/>
        <end position="20"/>
    </location>
</feature>
<evidence type="ECO:0000256" key="1">
    <source>
        <dbReference type="SAM" id="MobiDB-lite"/>
    </source>
</evidence>
<reference evidence="2" key="2">
    <citation type="journal article" date="2015" name="Data Brief">
        <title>Shoot transcriptome of the giant reed, Arundo donax.</title>
        <authorList>
            <person name="Barrero R.A."/>
            <person name="Guerrero F.D."/>
            <person name="Moolhuijzen P."/>
            <person name="Goolsby J.A."/>
            <person name="Tidwell J."/>
            <person name="Bellgard S.E."/>
            <person name="Bellgard M.I."/>
        </authorList>
    </citation>
    <scope>NUCLEOTIDE SEQUENCE</scope>
    <source>
        <tissue evidence="2">Shoot tissue taken approximately 20 cm above the soil surface</tissue>
    </source>
</reference>
<accession>A0A0A9HXS0</accession>
<proteinExistence type="predicted"/>
<dbReference type="AlphaFoldDB" id="A0A0A9HXS0"/>
<evidence type="ECO:0000313" key="2">
    <source>
        <dbReference type="EMBL" id="JAE39656.1"/>
    </source>
</evidence>
<organism evidence="2">
    <name type="scientific">Arundo donax</name>
    <name type="common">Giant reed</name>
    <name type="synonym">Donax arundinaceus</name>
    <dbReference type="NCBI Taxonomy" id="35708"/>
    <lineage>
        <taxon>Eukaryota</taxon>
        <taxon>Viridiplantae</taxon>
        <taxon>Streptophyta</taxon>
        <taxon>Embryophyta</taxon>
        <taxon>Tracheophyta</taxon>
        <taxon>Spermatophyta</taxon>
        <taxon>Magnoliopsida</taxon>
        <taxon>Liliopsida</taxon>
        <taxon>Poales</taxon>
        <taxon>Poaceae</taxon>
        <taxon>PACMAD clade</taxon>
        <taxon>Arundinoideae</taxon>
        <taxon>Arundineae</taxon>
        <taxon>Arundo</taxon>
    </lineage>
</organism>
<dbReference type="EMBL" id="GBRH01158240">
    <property type="protein sequence ID" value="JAE39656.1"/>
    <property type="molecule type" value="Transcribed_RNA"/>
</dbReference>
<feature type="region of interest" description="Disordered" evidence="1">
    <location>
        <begin position="1"/>
        <end position="24"/>
    </location>
</feature>
<name>A0A0A9HXS0_ARUDO</name>
<reference evidence="2" key="1">
    <citation type="submission" date="2014-09" db="EMBL/GenBank/DDBJ databases">
        <authorList>
            <person name="Magalhaes I.L.F."/>
            <person name="Oliveira U."/>
            <person name="Santos F.R."/>
            <person name="Vidigal T.H.D.A."/>
            <person name="Brescovit A.D."/>
            <person name="Santos A.J."/>
        </authorList>
    </citation>
    <scope>NUCLEOTIDE SEQUENCE</scope>
    <source>
        <tissue evidence="2">Shoot tissue taken approximately 20 cm above the soil surface</tissue>
    </source>
</reference>
<sequence length="97" mass="11402">METLVEIADESPPKRPRYDKEDEELLEKVNSQEVTEMTLRDCLTQHVEQVDYEMALEYAMQSGVSEELREAIYLNSLEGSYKFVDFQSPVFVFRFIP</sequence>
<protein>
    <submittedName>
        <fullName evidence="2">Uncharacterized protein</fullName>
    </submittedName>
</protein>